<keyword evidence="3" id="KW-0813">Transport</keyword>
<keyword evidence="6 8" id="KW-1133">Transmembrane helix</keyword>
<keyword evidence="5 8" id="KW-0812">Transmembrane</keyword>
<evidence type="ECO:0000256" key="1">
    <source>
        <dbReference type="ARBA" id="ARBA00004651"/>
    </source>
</evidence>
<dbReference type="GO" id="GO:0005886">
    <property type="term" value="C:plasma membrane"/>
    <property type="evidence" value="ECO:0007669"/>
    <property type="project" value="UniProtKB-SubCell"/>
</dbReference>
<feature type="transmembrane region" description="Helical" evidence="8">
    <location>
        <begin position="218"/>
        <end position="241"/>
    </location>
</feature>
<comment type="caution">
    <text evidence="9">The sequence shown here is derived from an EMBL/GenBank/DDBJ whole genome shotgun (WGS) entry which is preliminary data.</text>
</comment>
<accession>A0A371IP66</accession>
<evidence type="ECO:0000313" key="9">
    <source>
        <dbReference type="EMBL" id="RDY22279.1"/>
    </source>
</evidence>
<dbReference type="InterPro" id="IPR002549">
    <property type="entry name" value="AI-2E-like"/>
</dbReference>
<evidence type="ECO:0000313" key="10">
    <source>
        <dbReference type="Proteomes" id="UP000093352"/>
    </source>
</evidence>
<dbReference type="GO" id="GO:0055085">
    <property type="term" value="P:transmembrane transport"/>
    <property type="evidence" value="ECO:0007669"/>
    <property type="project" value="TreeGrafter"/>
</dbReference>
<dbReference type="RefSeq" id="WP_068911662.1">
    <property type="nucleotide sequence ID" value="NZ_MBEW02000001.1"/>
</dbReference>
<keyword evidence="4" id="KW-1003">Cell membrane</keyword>
<comment type="similarity">
    <text evidence="2">Belongs to the autoinducer-2 exporter (AI-2E) (TC 2.A.86) family.</text>
</comment>
<reference evidence="9 10" key="1">
    <citation type="journal article" date="2016" name="Genome Announc.">
        <title>Draft Genome Sequence of Criibacterium bergeronii gen. nov., sp. nov., Strain CCRI-22567T, Isolated from a Vaginal Sample from a Woman with Bacterial Vaginosis.</title>
        <authorList>
            <person name="Maheux A.F."/>
            <person name="Berube E."/>
            <person name="Boudreau D.K."/>
            <person name="Raymond F."/>
            <person name="Corbeil J."/>
            <person name="Roy P.H."/>
            <person name="Boissinot M."/>
            <person name="Omar R.F."/>
        </authorList>
    </citation>
    <scope>NUCLEOTIDE SEQUENCE [LARGE SCALE GENOMIC DNA]</scope>
    <source>
        <strain evidence="9 10">CCRI-22567</strain>
    </source>
</reference>
<sequence length="368" mass="41661">MFSKDELKKFFFIVLCLVAFKLIENYSYFFGQFNKFVGILMPFVWGLAFAYILNPLMMFIEKKHKGINRILSVVIVYIIFASIVAIILIFVIPVISENIIDLYNKSSLYFSQLEKYYNSVPFKDIVVRYNLLEVVKTHLQDILRSIVDLSNLTVTSILGATISLAYGLLNFILGAFVSIYFLYDKEKLLSYMKKVIIALSGDKKSQAILAYFSKVNMYFYSFLVGKFIDSTIIGVLCFIGLTALKIRYAVLLSIIVGVLNMIPYFGPFMGAVPAVLITLLYSPIQALWVIIFILILQQFDGWYLGPTILGNTVGASPLFIIFSILVGGGFFGPVGMLLAVPFLKSLVTLWDAFLENKEKLEKVEQDEL</sequence>
<evidence type="ECO:0000256" key="8">
    <source>
        <dbReference type="SAM" id="Phobius"/>
    </source>
</evidence>
<evidence type="ECO:0000256" key="7">
    <source>
        <dbReference type="ARBA" id="ARBA00023136"/>
    </source>
</evidence>
<dbReference type="PANTHER" id="PTHR21716">
    <property type="entry name" value="TRANSMEMBRANE PROTEIN"/>
    <property type="match status" value="1"/>
</dbReference>
<organism evidence="9 10">
    <name type="scientific">Criibacterium bergeronii</name>
    <dbReference type="NCBI Taxonomy" id="1871336"/>
    <lineage>
        <taxon>Bacteria</taxon>
        <taxon>Bacillati</taxon>
        <taxon>Bacillota</taxon>
        <taxon>Clostridia</taxon>
        <taxon>Peptostreptococcales</taxon>
        <taxon>Filifactoraceae</taxon>
        <taxon>Criibacterium</taxon>
    </lineage>
</organism>
<evidence type="ECO:0000256" key="6">
    <source>
        <dbReference type="ARBA" id="ARBA00022989"/>
    </source>
</evidence>
<feature type="transmembrane region" description="Helical" evidence="8">
    <location>
        <begin position="70"/>
        <end position="95"/>
    </location>
</feature>
<dbReference type="STRING" id="1871336.BBG48_01050"/>
<dbReference type="EMBL" id="MBEW02000001">
    <property type="protein sequence ID" value="RDY22279.1"/>
    <property type="molecule type" value="Genomic_DNA"/>
</dbReference>
<comment type="subcellular location">
    <subcellularLocation>
        <location evidence="1">Cell membrane</location>
        <topology evidence="1">Multi-pass membrane protein</topology>
    </subcellularLocation>
</comment>
<feature type="transmembrane region" description="Helical" evidence="8">
    <location>
        <begin position="12"/>
        <end position="30"/>
    </location>
</feature>
<protein>
    <submittedName>
        <fullName evidence="9">AI-2E family transporter</fullName>
    </submittedName>
</protein>
<evidence type="ECO:0000256" key="2">
    <source>
        <dbReference type="ARBA" id="ARBA00009773"/>
    </source>
</evidence>
<evidence type="ECO:0000256" key="4">
    <source>
        <dbReference type="ARBA" id="ARBA00022475"/>
    </source>
</evidence>
<dbReference type="Proteomes" id="UP000093352">
    <property type="component" value="Unassembled WGS sequence"/>
</dbReference>
<feature type="transmembrane region" description="Helical" evidence="8">
    <location>
        <begin position="248"/>
        <end position="266"/>
    </location>
</feature>
<gene>
    <name evidence="9" type="ORF">BBG48_000760</name>
</gene>
<feature type="transmembrane region" description="Helical" evidence="8">
    <location>
        <begin position="308"/>
        <end position="330"/>
    </location>
</feature>
<feature type="transmembrane region" description="Helical" evidence="8">
    <location>
        <begin position="36"/>
        <end position="58"/>
    </location>
</feature>
<keyword evidence="10" id="KW-1185">Reference proteome</keyword>
<evidence type="ECO:0000256" key="5">
    <source>
        <dbReference type="ARBA" id="ARBA00022692"/>
    </source>
</evidence>
<keyword evidence="7 8" id="KW-0472">Membrane</keyword>
<evidence type="ECO:0000256" key="3">
    <source>
        <dbReference type="ARBA" id="ARBA00022448"/>
    </source>
</evidence>
<dbReference type="PANTHER" id="PTHR21716:SF53">
    <property type="entry name" value="PERMEASE PERM-RELATED"/>
    <property type="match status" value="1"/>
</dbReference>
<feature type="transmembrane region" description="Helical" evidence="8">
    <location>
        <begin position="157"/>
        <end position="183"/>
    </location>
</feature>
<feature type="transmembrane region" description="Helical" evidence="8">
    <location>
        <begin position="272"/>
        <end position="296"/>
    </location>
</feature>
<proteinExistence type="inferred from homology"/>
<name>A0A371IP66_9FIRM</name>
<dbReference type="Pfam" id="PF01594">
    <property type="entry name" value="AI-2E_transport"/>
    <property type="match status" value="1"/>
</dbReference>
<dbReference type="AlphaFoldDB" id="A0A371IP66"/>